<keyword evidence="1" id="KW-0812">Transmembrane</keyword>
<keyword evidence="1" id="KW-0472">Membrane</keyword>
<dbReference type="InterPro" id="IPR036197">
    <property type="entry name" value="NarG-like_sf"/>
</dbReference>
<feature type="transmembrane region" description="Helical" evidence="1">
    <location>
        <begin position="203"/>
        <end position="222"/>
    </location>
</feature>
<keyword evidence="3" id="KW-1185">Reference proteome</keyword>
<evidence type="ECO:0000256" key="1">
    <source>
        <dbReference type="SAM" id="Phobius"/>
    </source>
</evidence>
<feature type="transmembrane region" description="Helical" evidence="1">
    <location>
        <begin position="234"/>
        <end position="256"/>
    </location>
</feature>
<protein>
    <submittedName>
        <fullName evidence="2">Signal transduction protein</fullName>
    </submittedName>
</protein>
<dbReference type="OrthoDB" id="9765258at2"/>
<name>A0A327KIX1_9BRAD</name>
<organism evidence="2 3">
    <name type="scientific">Rhodoplanes elegans</name>
    <dbReference type="NCBI Taxonomy" id="29408"/>
    <lineage>
        <taxon>Bacteria</taxon>
        <taxon>Pseudomonadati</taxon>
        <taxon>Pseudomonadota</taxon>
        <taxon>Alphaproteobacteria</taxon>
        <taxon>Hyphomicrobiales</taxon>
        <taxon>Nitrobacteraceae</taxon>
        <taxon>Rhodoplanes</taxon>
    </lineage>
</organism>
<dbReference type="NCBIfam" id="TIGR02484">
    <property type="entry name" value="CitB"/>
    <property type="match status" value="1"/>
</dbReference>
<feature type="transmembrane region" description="Helical" evidence="1">
    <location>
        <begin position="82"/>
        <end position="105"/>
    </location>
</feature>
<dbReference type="Proteomes" id="UP000248863">
    <property type="component" value="Unassembled WGS sequence"/>
</dbReference>
<proteinExistence type="predicted"/>
<feature type="transmembrane region" description="Helical" evidence="1">
    <location>
        <begin position="125"/>
        <end position="151"/>
    </location>
</feature>
<dbReference type="SUPFAM" id="SSF103501">
    <property type="entry name" value="Respiratory nitrate reductase 1 gamma chain"/>
    <property type="match status" value="1"/>
</dbReference>
<dbReference type="AlphaFoldDB" id="A0A327KIX1"/>
<evidence type="ECO:0000313" key="2">
    <source>
        <dbReference type="EMBL" id="RAI38720.1"/>
    </source>
</evidence>
<dbReference type="InterPro" id="IPR012830">
    <property type="entry name" value="Citrate_utilization_prot_B"/>
</dbReference>
<accession>A0A327KIX1</accession>
<sequence length="353" mass="37162">MYCDGVCAVFPAIAGKATFSLTDVAHVANLCHACRGCWHACQYAPPHPFAINVPQTLAAARRHTYADFARPRWLAGAFGRHAWMPAAVVGAVTVAALLLVVLTVPRETLFGVHRGGGAFYRVVPWGVMTTAAGLSFLWAVAAMTASTVAFWRAIAPPVSARVVKRALWPAFVDVVTLSNLGGGGAGCNDVDGRFSRERRIAHHVMVGGFALTILSTVSAALWHHVADAPAPYPVFSLPVLAGTLGGVAMLVGIGGLMSVEVRTDTTATEAQETRLNLIFLVLLGLVAASGLAVLALRETMLMGVTLTLHLGLVTGFFLVLPASKMMHAPYRAAALLRAAIDRIASPPRRSGGE</sequence>
<feature type="transmembrane region" description="Helical" evidence="1">
    <location>
        <begin position="277"/>
        <end position="296"/>
    </location>
</feature>
<evidence type="ECO:0000313" key="3">
    <source>
        <dbReference type="Proteomes" id="UP000248863"/>
    </source>
</evidence>
<reference evidence="2 3" key="1">
    <citation type="submission" date="2017-07" db="EMBL/GenBank/DDBJ databases">
        <title>Draft Genome Sequences of Select Purple Nonsulfur Bacteria.</title>
        <authorList>
            <person name="Lasarre B."/>
            <person name="Mckinlay J.B."/>
        </authorList>
    </citation>
    <scope>NUCLEOTIDE SEQUENCE [LARGE SCALE GENOMIC DNA]</scope>
    <source>
        <strain evidence="2 3">DSM 11907</strain>
    </source>
</reference>
<dbReference type="EMBL" id="NPEU01000111">
    <property type="protein sequence ID" value="RAI38720.1"/>
    <property type="molecule type" value="Genomic_DNA"/>
</dbReference>
<feature type="transmembrane region" description="Helical" evidence="1">
    <location>
        <begin position="302"/>
        <end position="322"/>
    </location>
</feature>
<gene>
    <name evidence="2" type="ORF">CH338_11785</name>
</gene>
<comment type="caution">
    <text evidence="2">The sequence shown here is derived from an EMBL/GenBank/DDBJ whole genome shotgun (WGS) entry which is preliminary data.</text>
</comment>
<keyword evidence="1" id="KW-1133">Transmembrane helix</keyword>